<evidence type="ECO:0000313" key="1">
    <source>
        <dbReference type="EMBL" id="PIA39479.1"/>
    </source>
</evidence>
<name>A0A2G5D7I9_AQUCA</name>
<dbReference type="OrthoDB" id="692230at2759"/>
<protein>
    <submittedName>
        <fullName evidence="1">Uncharacterized protein</fullName>
    </submittedName>
</protein>
<gene>
    <name evidence="1" type="ORF">AQUCO_02600137v1</name>
</gene>
<dbReference type="Proteomes" id="UP000230069">
    <property type="component" value="Unassembled WGS sequence"/>
</dbReference>
<dbReference type="InParanoid" id="A0A2G5D7I9"/>
<dbReference type="EMBL" id="KZ305043">
    <property type="protein sequence ID" value="PIA39479.1"/>
    <property type="molecule type" value="Genomic_DNA"/>
</dbReference>
<accession>A0A2G5D7I9</accession>
<keyword evidence="2" id="KW-1185">Reference proteome</keyword>
<dbReference type="AlphaFoldDB" id="A0A2G5D7I9"/>
<evidence type="ECO:0000313" key="2">
    <source>
        <dbReference type="Proteomes" id="UP000230069"/>
    </source>
</evidence>
<proteinExistence type="predicted"/>
<reference evidence="1 2" key="1">
    <citation type="submission" date="2017-09" db="EMBL/GenBank/DDBJ databases">
        <title>WGS assembly of Aquilegia coerulea Goldsmith.</title>
        <authorList>
            <person name="Hodges S."/>
            <person name="Kramer E."/>
            <person name="Nordborg M."/>
            <person name="Tomkins J."/>
            <person name="Borevitz J."/>
            <person name="Derieg N."/>
            <person name="Yan J."/>
            <person name="Mihaltcheva S."/>
            <person name="Hayes R.D."/>
            <person name="Rokhsar D."/>
        </authorList>
    </citation>
    <scope>NUCLEOTIDE SEQUENCE [LARGE SCALE GENOMIC DNA]</scope>
    <source>
        <strain evidence="2">cv. Goldsmith</strain>
    </source>
</reference>
<organism evidence="1 2">
    <name type="scientific">Aquilegia coerulea</name>
    <name type="common">Rocky mountain columbine</name>
    <dbReference type="NCBI Taxonomy" id="218851"/>
    <lineage>
        <taxon>Eukaryota</taxon>
        <taxon>Viridiplantae</taxon>
        <taxon>Streptophyta</taxon>
        <taxon>Embryophyta</taxon>
        <taxon>Tracheophyta</taxon>
        <taxon>Spermatophyta</taxon>
        <taxon>Magnoliopsida</taxon>
        <taxon>Ranunculales</taxon>
        <taxon>Ranunculaceae</taxon>
        <taxon>Thalictroideae</taxon>
        <taxon>Aquilegia</taxon>
    </lineage>
</organism>
<sequence>MVLSLIFRSVTFAERIVESLSSIELLVPFRSTLKENITSAFLSPEKMFKVLFLFNGMNVQFNSWNELETQ</sequence>